<proteinExistence type="inferred from homology"/>
<dbReference type="InterPro" id="IPR048950">
    <property type="entry name" value="Ppx_GppA_C"/>
</dbReference>
<accession>A0A090AKC9</accession>
<dbReference type="AlphaFoldDB" id="A0A090AKC9"/>
<dbReference type="InterPro" id="IPR050273">
    <property type="entry name" value="GppA/Ppx_hydrolase"/>
</dbReference>
<name>A0A090AKC9_9GAMM</name>
<feature type="domain" description="Ppx/GppA phosphatase C-terminal" evidence="12">
    <location>
        <begin position="318"/>
        <end position="491"/>
    </location>
</feature>
<dbReference type="CDD" id="cd24053">
    <property type="entry name" value="ASKHA_NBD_EcPPX-GppA-like"/>
    <property type="match status" value="1"/>
</dbReference>
<dbReference type="Pfam" id="PF02541">
    <property type="entry name" value="Ppx-GppA"/>
    <property type="match status" value="1"/>
</dbReference>
<evidence type="ECO:0000256" key="9">
    <source>
        <dbReference type="ARBA" id="ARBA00023136"/>
    </source>
</evidence>
<dbReference type="PIRSF" id="PIRSF001267">
    <property type="entry name" value="Pyrophosphatase_GppA_Ppx"/>
    <property type="match status" value="1"/>
</dbReference>
<evidence type="ECO:0000256" key="8">
    <source>
        <dbReference type="ARBA" id="ARBA00022801"/>
    </source>
</evidence>
<dbReference type="Pfam" id="PF21447">
    <property type="entry name" value="Ppx-GppA_III"/>
    <property type="match status" value="1"/>
</dbReference>
<dbReference type="SUPFAM" id="SSF53067">
    <property type="entry name" value="Actin-like ATPase domain"/>
    <property type="match status" value="2"/>
</dbReference>
<dbReference type="InterPro" id="IPR022371">
    <property type="entry name" value="Exopolyphosphatase"/>
</dbReference>
<dbReference type="Proteomes" id="UP000031623">
    <property type="component" value="Chromosome"/>
</dbReference>
<dbReference type="GO" id="GO:0004309">
    <property type="term" value="F:exopolyphosphatase activity"/>
    <property type="evidence" value="ECO:0007669"/>
    <property type="project" value="UniProtKB-EC"/>
</dbReference>
<comment type="subunit">
    <text evidence="4">Homodimer.</text>
</comment>
<dbReference type="PANTHER" id="PTHR30005">
    <property type="entry name" value="EXOPOLYPHOSPHATASE"/>
    <property type="match status" value="1"/>
</dbReference>
<evidence type="ECO:0000256" key="6">
    <source>
        <dbReference type="ARBA" id="ARBA00020416"/>
    </source>
</evidence>
<evidence type="ECO:0000256" key="3">
    <source>
        <dbReference type="ARBA" id="ARBA00007125"/>
    </source>
</evidence>
<dbReference type="STRING" id="40754.THII_3712"/>
<keyword evidence="7" id="KW-1003">Cell membrane</keyword>
<dbReference type="FunFam" id="3.30.420.150:FF:000001">
    <property type="entry name" value="Guanosine-5'-triphosphate,3'-diphosphate pyrophosphatase"/>
    <property type="match status" value="1"/>
</dbReference>
<evidence type="ECO:0000256" key="4">
    <source>
        <dbReference type="ARBA" id="ARBA00011738"/>
    </source>
</evidence>
<dbReference type="GO" id="GO:0005886">
    <property type="term" value="C:plasma membrane"/>
    <property type="evidence" value="ECO:0007669"/>
    <property type="project" value="UniProtKB-SubCell"/>
</dbReference>
<evidence type="ECO:0000256" key="2">
    <source>
        <dbReference type="ARBA" id="ARBA00004202"/>
    </source>
</evidence>
<comment type="cofactor">
    <cofactor evidence="1">
        <name>Mg(2+)</name>
        <dbReference type="ChEBI" id="CHEBI:18420"/>
    </cofactor>
</comment>
<evidence type="ECO:0000256" key="10">
    <source>
        <dbReference type="ARBA" id="ARBA00047607"/>
    </source>
</evidence>
<evidence type="ECO:0000313" key="14">
    <source>
        <dbReference type="Proteomes" id="UP000031623"/>
    </source>
</evidence>
<dbReference type="FunFam" id="3.30.420.40:FF:000023">
    <property type="entry name" value="Guanosine-5'-triphosphate,3'-diphosphate pyrophosphatase"/>
    <property type="match status" value="1"/>
</dbReference>
<dbReference type="HOGENOM" id="CLU_025908_4_0_6"/>
<dbReference type="Gene3D" id="3.30.420.150">
    <property type="entry name" value="Exopolyphosphatase. Domain 2"/>
    <property type="match status" value="1"/>
</dbReference>
<dbReference type="GO" id="GO:0006798">
    <property type="term" value="P:polyphosphate catabolic process"/>
    <property type="evidence" value="ECO:0007669"/>
    <property type="project" value="TreeGrafter"/>
</dbReference>
<dbReference type="EMBL" id="AP014633">
    <property type="protein sequence ID" value="BAP58009.1"/>
    <property type="molecule type" value="Genomic_DNA"/>
</dbReference>
<dbReference type="InterPro" id="IPR030673">
    <property type="entry name" value="PyroPPase_GppA_Ppx"/>
</dbReference>
<dbReference type="KEGG" id="tig:THII_3712"/>
<organism evidence="13 14">
    <name type="scientific">Thioploca ingrica</name>
    <dbReference type="NCBI Taxonomy" id="40754"/>
    <lineage>
        <taxon>Bacteria</taxon>
        <taxon>Pseudomonadati</taxon>
        <taxon>Pseudomonadota</taxon>
        <taxon>Gammaproteobacteria</taxon>
        <taxon>Thiotrichales</taxon>
        <taxon>Thiotrichaceae</taxon>
        <taxon>Thioploca</taxon>
    </lineage>
</organism>
<comment type="catalytic activity">
    <reaction evidence="10">
        <text>[phosphate](n) + H2O = [phosphate](n-1) + phosphate + H(+)</text>
        <dbReference type="Rhea" id="RHEA:21528"/>
        <dbReference type="Rhea" id="RHEA-COMP:9859"/>
        <dbReference type="Rhea" id="RHEA-COMP:14279"/>
        <dbReference type="ChEBI" id="CHEBI:15377"/>
        <dbReference type="ChEBI" id="CHEBI:15378"/>
        <dbReference type="ChEBI" id="CHEBI:16838"/>
        <dbReference type="ChEBI" id="CHEBI:43474"/>
        <dbReference type="EC" id="3.6.1.11"/>
    </reaction>
</comment>
<gene>
    <name evidence="13" type="ORF">THII_3712</name>
</gene>
<dbReference type="PANTHER" id="PTHR30005:SF14">
    <property type="entry name" value="EXOPOLYPHOSPHATASE"/>
    <property type="match status" value="1"/>
</dbReference>
<dbReference type="Gene3D" id="1.10.3210.10">
    <property type="entry name" value="Hypothetical protein af1432"/>
    <property type="match status" value="1"/>
</dbReference>
<dbReference type="NCBIfam" id="TIGR03706">
    <property type="entry name" value="exo_poly_only"/>
    <property type="match status" value="1"/>
</dbReference>
<sequence>MFDLPSTFKTRSKPEIVAAVDLGSNSFHMIVARISGGQIHILDRLKEMVRLAAGLDANQILSAPSQQNALACLARFGQRLRHMPPGSVRIVGTNTLRLAANASEFIAAAEDQLGHPIEIIAGREEARLIYLGVAHTLASSQEKRLVIDIGGGSTEFIIGQGFETLQRESLEMGCVRWSQRYFAKGAITAKAMRRAEMAALLELQPIEAWLHQTGWDVVIGASGTLRSVARVITQMGFGNEINPNSLQQLRQALLAAGHFDNLNLTGLSSQRTPVFPGGVAVLLGIVEGLSIQQMSVSEYALREGLVYDLLGRIADEDIRDHTIQTLMTRYCVDSQQAQRVENTALWCLSQVAPAWELVDEEYAHLLSWAARLHESGLSISHDQYHKHGAYLLTHSDLAGFSRQEQTLLATLVQSHRRKLSTDIYPHCSHMPLKKLLYLCLLLRLAVLLHRSRSPQPLPPLRLAAINRELKLYFPLHWLEQHPLTQADLQQEHDYLQKIKLTLHFE</sequence>
<reference evidence="13 14" key="1">
    <citation type="journal article" date="2014" name="ISME J.">
        <title>Ecophysiology of Thioploca ingrica as revealed by the complete genome sequence supplemented with proteomic evidence.</title>
        <authorList>
            <person name="Kojima H."/>
            <person name="Ogura Y."/>
            <person name="Yamamoto N."/>
            <person name="Togashi T."/>
            <person name="Mori H."/>
            <person name="Watanabe T."/>
            <person name="Nemoto F."/>
            <person name="Kurokawa K."/>
            <person name="Hayashi T."/>
            <person name="Fukui M."/>
        </authorList>
    </citation>
    <scope>NUCLEOTIDE SEQUENCE [LARGE SCALE GENOMIC DNA]</scope>
</reference>
<dbReference type="Gene3D" id="3.30.420.40">
    <property type="match status" value="1"/>
</dbReference>
<keyword evidence="8" id="KW-0378">Hydrolase</keyword>
<evidence type="ECO:0000259" key="11">
    <source>
        <dbReference type="Pfam" id="PF02541"/>
    </source>
</evidence>
<keyword evidence="14" id="KW-1185">Reference proteome</keyword>
<dbReference type="EC" id="3.6.1.11" evidence="5"/>
<comment type="similarity">
    <text evidence="3">Belongs to the GppA/Ppx family.</text>
</comment>
<evidence type="ECO:0000256" key="1">
    <source>
        <dbReference type="ARBA" id="ARBA00001946"/>
    </source>
</evidence>
<evidence type="ECO:0000259" key="12">
    <source>
        <dbReference type="Pfam" id="PF21447"/>
    </source>
</evidence>
<evidence type="ECO:0000256" key="5">
    <source>
        <dbReference type="ARBA" id="ARBA00012451"/>
    </source>
</evidence>
<feature type="domain" description="Ppx/GppA phosphatase N-terminal" evidence="11">
    <location>
        <begin position="30"/>
        <end position="311"/>
    </location>
</feature>
<protein>
    <recommendedName>
        <fullName evidence="6">Exopolyphosphatase</fullName>
        <ecNumber evidence="5">3.6.1.11</ecNumber>
    </recommendedName>
</protein>
<dbReference type="SUPFAM" id="SSF109604">
    <property type="entry name" value="HD-domain/PDEase-like"/>
    <property type="match status" value="1"/>
</dbReference>
<dbReference type="InterPro" id="IPR003695">
    <property type="entry name" value="Ppx_GppA_N"/>
</dbReference>
<evidence type="ECO:0000313" key="13">
    <source>
        <dbReference type="EMBL" id="BAP58009.1"/>
    </source>
</evidence>
<dbReference type="InterPro" id="IPR043129">
    <property type="entry name" value="ATPase_NBD"/>
</dbReference>
<evidence type="ECO:0000256" key="7">
    <source>
        <dbReference type="ARBA" id="ARBA00022475"/>
    </source>
</evidence>
<comment type="subcellular location">
    <subcellularLocation>
        <location evidence="2">Cell membrane</location>
        <topology evidence="2">Peripheral membrane protein</topology>
    </subcellularLocation>
</comment>
<dbReference type="OrthoDB" id="9793035at2"/>
<keyword evidence="9" id="KW-0472">Membrane</keyword>